<keyword evidence="3" id="KW-1185">Reference proteome</keyword>
<keyword evidence="2" id="KW-0808">Transferase</keyword>
<organism evidence="2 3">
    <name type="scientific">[Eubacterium] hominis</name>
    <dbReference type="NCBI Taxonomy" id="2764325"/>
    <lineage>
        <taxon>Bacteria</taxon>
        <taxon>Bacillati</taxon>
        <taxon>Bacillota</taxon>
        <taxon>Erysipelotrichia</taxon>
        <taxon>Erysipelotrichales</taxon>
        <taxon>Erysipelotrichaceae</taxon>
        <taxon>Amedibacillus</taxon>
    </lineage>
</organism>
<dbReference type="InterPro" id="IPR013216">
    <property type="entry name" value="Methyltransf_11"/>
</dbReference>
<name>A0A7G9GJF3_9FIRM</name>
<gene>
    <name evidence="2" type="ORF">H9Q80_11660</name>
</gene>
<evidence type="ECO:0000313" key="3">
    <source>
        <dbReference type="Proteomes" id="UP000515856"/>
    </source>
</evidence>
<sequence length="204" mass="23747">MWKTIAQQFAKPEGFGGSCAAKMMNLMNYQMYKDVIKLIKDDKQKILDVGFGNGYVMKRVMDKGHIVYGLEISERMIKQVINKNQKALNHTMFIKKGIMEHLPYEEQSFDVIYSINTIYFWESLDAGLKELHRCLKKEGKAILSFYDQSFLSVMPYSSHGFRLYKKETVIQAIHANGFKVIKKIEHRHKTMVSVYMERNDLGGI</sequence>
<dbReference type="PANTHER" id="PTHR43591">
    <property type="entry name" value="METHYLTRANSFERASE"/>
    <property type="match status" value="1"/>
</dbReference>
<evidence type="ECO:0000313" key="2">
    <source>
        <dbReference type="EMBL" id="QNM10935.1"/>
    </source>
</evidence>
<dbReference type="GO" id="GO:0032259">
    <property type="term" value="P:methylation"/>
    <property type="evidence" value="ECO:0007669"/>
    <property type="project" value="UniProtKB-KW"/>
</dbReference>
<protein>
    <submittedName>
        <fullName evidence="2">Class I SAM-dependent methyltransferase</fullName>
    </submittedName>
</protein>
<dbReference type="CDD" id="cd02440">
    <property type="entry name" value="AdoMet_MTases"/>
    <property type="match status" value="1"/>
</dbReference>
<dbReference type="EMBL" id="CP060636">
    <property type="protein sequence ID" value="QNM10935.1"/>
    <property type="molecule type" value="Genomic_DNA"/>
</dbReference>
<accession>A0A7G9GJF3</accession>
<proteinExistence type="predicted"/>
<dbReference type="AlphaFoldDB" id="A0A7G9GJF3"/>
<dbReference type="InterPro" id="IPR029063">
    <property type="entry name" value="SAM-dependent_MTases_sf"/>
</dbReference>
<reference evidence="2 3" key="1">
    <citation type="submission" date="2020-08" db="EMBL/GenBank/DDBJ databases">
        <authorList>
            <person name="Liu C."/>
            <person name="Sun Q."/>
        </authorList>
    </citation>
    <scope>NUCLEOTIDE SEQUENCE [LARGE SCALE GENOMIC DNA]</scope>
    <source>
        <strain evidence="2 3">NSJ-61</strain>
    </source>
</reference>
<dbReference type="SUPFAM" id="SSF53335">
    <property type="entry name" value="S-adenosyl-L-methionine-dependent methyltransferases"/>
    <property type="match status" value="1"/>
</dbReference>
<evidence type="ECO:0000259" key="1">
    <source>
        <dbReference type="Pfam" id="PF08241"/>
    </source>
</evidence>
<feature type="domain" description="Methyltransferase type 11" evidence="1">
    <location>
        <begin position="47"/>
        <end position="142"/>
    </location>
</feature>
<keyword evidence="2" id="KW-0489">Methyltransferase</keyword>
<dbReference type="GO" id="GO:0008757">
    <property type="term" value="F:S-adenosylmethionine-dependent methyltransferase activity"/>
    <property type="evidence" value="ECO:0007669"/>
    <property type="project" value="InterPro"/>
</dbReference>
<dbReference type="RefSeq" id="WP_117453315.1">
    <property type="nucleotide sequence ID" value="NZ_CP060636.1"/>
</dbReference>
<dbReference type="KEGG" id="ehn:H9Q80_11660"/>
<dbReference type="Proteomes" id="UP000515856">
    <property type="component" value="Chromosome"/>
</dbReference>
<dbReference type="Gene3D" id="3.40.50.150">
    <property type="entry name" value="Vaccinia Virus protein VP39"/>
    <property type="match status" value="1"/>
</dbReference>
<dbReference type="Pfam" id="PF08241">
    <property type="entry name" value="Methyltransf_11"/>
    <property type="match status" value="1"/>
</dbReference>